<accession>A0A1A9WTS8</accession>
<dbReference type="Proteomes" id="UP000091820">
    <property type="component" value="Unassembled WGS sequence"/>
</dbReference>
<sequence>MPKMTKEEPKSDVTESDISFLPECMFTIVMKPIDLTSGRGLFKTTMYVKNVAKKIYDAENKLTQLRSHIASNSVRKVVQNKKVLLTYLQHIID</sequence>
<dbReference type="VEuPathDB" id="VectorBase:GBRI031662"/>
<organism evidence="1 2">
    <name type="scientific">Glossina brevipalpis</name>
    <dbReference type="NCBI Taxonomy" id="37001"/>
    <lineage>
        <taxon>Eukaryota</taxon>
        <taxon>Metazoa</taxon>
        <taxon>Ecdysozoa</taxon>
        <taxon>Arthropoda</taxon>
        <taxon>Hexapoda</taxon>
        <taxon>Insecta</taxon>
        <taxon>Pterygota</taxon>
        <taxon>Neoptera</taxon>
        <taxon>Endopterygota</taxon>
        <taxon>Diptera</taxon>
        <taxon>Brachycera</taxon>
        <taxon>Muscomorpha</taxon>
        <taxon>Hippoboscoidea</taxon>
        <taxon>Glossinidae</taxon>
        <taxon>Glossina</taxon>
    </lineage>
</organism>
<dbReference type="STRING" id="37001.A0A1A9WTS8"/>
<dbReference type="AlphaFoldDB" id="A0A1A9WTS8"/>
<proteinExistence type="predicted"/>
<evidence type="ECO:0000313" key="2">
    <source>
        <dbReference type="Proteomes" id="UP000091820"/>
    </source>
</evidence>
<name>A0A1A9WTS8_9MUSC</name>
<dbReference type="EnsemblMetazoa" id="GBRI031662-RA">
    <property type="protein sequence ID" value="GBRI031662-PA"/>
    <property type="gene ID" value="GBRI031662"/>
</dbReference>
<reference evidence="1" key="2">
    <citation type="submission" date="2020-05" db="UniProtKB">
        <authorList>
            <consortium name="EnsemblMetazoa"/>
        </authorList>
    </citation>
    <scope>IDENTIFICATION</scope>
    <source>
        <strain evidence="1">IAEA</strain>
    </source>
</reference>
<keyword evidence="2" id="KW-1185">Reference proteome</keyword>
<dbReference type="Gene3D" id="1.20.120.230">
    <property type="entry name" value="Alpha-catenin/vinculin-like"/>
    <property type="match status" value="1"/>
</dbReference>
<protein>
    <submittedName>
        <fullName evidence="1">Uncharacterized protein</fullName>
    </submittedName>
</protein>
<reference evidence="2" key="1">
    <citation type="submission" date="2014-03" db="EMBL/GenBank/DDBJ databases">
        <authorList>
            <person name="Aksoy S."/>
            <person name="Warren W."/>
            <person name="Wilson R.K."/>
        </authorList>
    </citation>
    <scope>NUCLEOTIDE SEQUENCE [LARGE SCALE GENOMIC DNA]</scope>
    <source>
        <strain evidence="2">IAEA</strain>
    </source>
</reference>
<evidence type="ECO:0000313" key="1">
    <source>
        <dbReference type="EnsemblMetazoa" id="GBRI031662-PA"/>
    </source>
</evidence>